<name>A0AB34KMN6_9PEZI</name>
<keyword evidence="3" id="KW-1185">Reference proteome</keyword>
<dbReference type="InterPro" id="IPR015141">
    <property type="entry name" value="PLipase_A2_prok/fun"/>
</dbReference>
<accession>A0AB34KMN6</accession>
<dbReference type="InterPro" id="IPR036444">
    <property type="entry name" value="PLipase_A2_dom_sf"/>
</dbReference>
<evidence type="ECO:0000256" key="1">
    <source>
        <dbReference type="SAM" id="SignalP"/>
    </source>
</evidence>
<dbReference type="RefSeq" id="XP_069227961.1">
    <property type="nucleotide sequence ID" value="XM_069375271.1"/>
</dbReference>
<comment type="caution">
    <text evidence="2">The sequence shown here is derived from an EMBL/GenBank/DDBJ whole genome shotgun (WGS) entry which is preliminary data.</text>
</comment>
<feature type="signal peptide" evidence="1">
    <location>
        <begin position="1"/>
        <end position="18"/>
    </location>
</feature>
<organism evidence="2 3">
    <name type="scientific">Cladosporium halotolerans</name>
    <dbReference type="NCBI Taxonomy" id="1052096"/>
    <lineage>
        <taxon>Eukaryota</taxon>
        <taxon>Fungi</taxon>
        <taxon>Dikarya</taxon>
        <taxon>Ascomycota</taxon>
        <taxon>Pezizomycotina</taxon>
        <taxon>Dothideomycetes</taxon>
        <taxon>Dothideomycetidae</taxon>
        <taxon>Cladosporiales</taxon>
        <taxon>Cladosporiaceae</taxon>
        <taxon>Cladosporium</taxon>
    </lineage>
</organism>
<dbReference type="GO" id="GO:0004623">
    <property type="term" value="F:phospholipase A2 activity"/>
    <property type="evidence" value="ECO:0007669"/>
    <property type="project" value="InterPro"/>
</dbReference>
<protein>
    <recommendedName>
        <fullName evidence="4">Secretory phospholipase A2</fullName>
    </recommendedName>
</protein>
<feature type="chain" id="PRO_5044311318" description="Secretory phospholipase A2" evidence="1">
    <location>
        <begin position="19"/>
        <end position="198"/>
    </location>
</feature>
<gene>
    <name evidence="2" type="ORF">WHR41_06666</name>
</gene>
<sequence>MKVLALSIVFNLLSSATALPTVPDLPKDIDLPGFAESLGFNSIEQVEQALSAAVDDDGEPETRSLEERAVGQCTLRRIKEVMFDFSITQFENERNAHGGKDEPKCLNWSSDNCSFIWDRPAGFNFIPACHRHDFGTRNFKRKGQWNIVNKVRTDVNFREDMYRECAKYKGLKNVLKKAACVFLANQYADAVAKIPLFV</sequence>
<dbReference type="AlphaFoldDB" id="A0AB34KMN6"/>
<reference evidence="2 3" key="1">
    <citation type="journal article" date="2020" name="Microbiol. Resour. Announc.">
        <title>Draft Genome Sequence of a Cladosporium Species Isolated from the Mesophotic Ascidian Didemnum maculosum.</title>
        <authorList>
            <person name="Gioti A."/>
            <person name="Siaperas R."/>
            <person name="Nikolaivits E."/>
            <person name="Le Goff G."/>
            <person name="Ouazzani J."/>
            <person name="Kotoulas G."/>
            <person name="Topakas E."/>
        </authorList>
    </citation>
    <scope>NUCLEOTIDE SEQUENCE [LARGE SCALE GENOMIC DNA]</scope>
    <source>
        <strain evidence="2 3">TM138-S3</strain>
    </source>
</reference>
<dbReference type="GO" id="GO:0006644">
    <property type="term" value="P:phospholipid metabolic process"/>
    <property type="evidence" value="ECO:0007669"/>
    <property type="project" value="InterPro"/>
</dbReference>
<dbReference type="Gene3D" id="1.20.90.10">
    <property type="entry name" value="Phospholipase A2 domain"/>
    <property type="match status" value="1"/>
</dbReference>
<evidence type="ECO:0008006" key="4">
    <source>
        <dbReference type="Google" id="ProtNLM"/>
    </source>
</evidence>
<dbReference type="GeneID" id="96008109"/>
<dbReference type="GO" id="GO:0050482">
    <property type="term" value="P:arachidonate secretion"/>
    <property type="evidence" value="ECO:0007669"/>
    <property type="project" value="InterPro"/>
</dbReference>
<dbReference type="EMBL" id="JAAQHG020000023">
    <property type="protein sequence ID" value="KAL1584855.1"/>
    <property type="molecule type" value="Genomic_DNA"/>
</dbReference>
<dbReference type="Pfam" id="PF09056">
    <property type="entry name" value="Phospholip_A2_3"/>
    <property type="match status" value="1"/>
</dbReference>
<evidence type="ECO:0000313" key="2">
    <source>
        <dbReference type="EMBL" id="KAL1584855.1"/>
    </source>
</evidence>
<dbReference type="SUPFAM" id="SSF48619">
    <property type="entry name" value="Phospholipase A2, PLA2"/>
    <property type="match status" value="1"/>
</dbReference>
<evidence type="ECO:0000313" key="3">
    <source>
        <dbReference type="Proteomes" id="UP000803884"/>
    </source>
</evidence>
<proteinExistence type="predicted"/>
<dbReference type="Proteomes" id="UP000803884">
    <property type="component" value="Unassembled WGS sequence"/>
</dbReference>
<keyword evidence="1" id="KW-0732">Signal</keyword>